<dbReference type="InterPro" id="IPR027417">
    <property type="entry name" value="P-loop_NTPase"/>
</dbReference>
<evidence type="ECO:0000259" key="13">
    <source>
        <dbReference type="PROSITE" id="PS51722"/>
    </source>
</evidence>
<dbReference type="InterPro" id="IPR009000">
    <property type="entry name" value="Transl_B-barrel_sf"/>
</dbReference>
<dbReference type="Proteomes" id="UP000542342">
    <property type="component" value="Unassembled WGS sequence"/>
</dbReference>
<dbReference type="Gene3D" id="1.10.10.2480">
    <property type="match status" value="1"/>
</dbReference>
<dbReference type="CDD" id="cd01887">
    <property type="entry name" value="IF2_eIF5B"/>
    <property type="match status" value="1"/>
</dbReference>
<dbReference type="FunFam" id="2.40.30.10:FF:000054">
    <property type="entry name" value="Translation initiation factor IF-2"/>
    <property type="match status" value="1"/>
</dbReference>
<dbReference type="NCBIfam" id="TIGR00487">
    <property type="entry name" value="IF-2"/>
    <property type="match status" value="1"/>
</dbReference>
<dbReference type="FunFam" id="3.40.50.300:FF:000019">
    <property type="entry name" value="Translation initiation factor IF-2"/>
    <property type="match status" value="1"/>
</dbReference>
<dbReference type="InterPro" id="IPR044145">
    <property type="entry name" value="IF2_II"/>
</dbReference>
<reference evidence="14 15" key="1">
    <citation type="submission" date="2020-07" db="EMBL/GenBank/DDBJ databases">
        <title>Thermogemmata thermophila gen. nov., sp. nov., a novel moderate thermophilic planctomycete from a Kamchatka hot spring.</title>
        <authorList>
            <person name="Elcheninov A.G."/>
            <person name="Podosokorskaya O.A."/>
            <person name="Kovaleva O.L."/>
            <person name="Novikov A."/>
            <person name="Bonch-Osmolovskaya E.A."/>
            <person name="Toshchakov S.V."/>
            <person name="Kublanov I.V."/>
        </authorList>
    </citation>
    <scope>NUCLEOTIDE SEQUENCE [LARGE SCALE GENOMIC DNA]</scope>
    <source>
        <strain evidence="14 15">2918</strain>
    </source>
</reference>
<feature type="compositionally biased region" description="Low complexity" evidence="12">
    <location>
        <begin position="355"/>
        <end position="372"/>
    </location>
</feature>
<feature type="region of interest" description="Disordered" evidence="12">
    <location>
        <begin position="1"/>
        <end position="22"/>
    </location>
</feature>
<accession>A0A7V9ABS2</accession>
<evidence type="ECO:0000256" key="9">
    <source>
        <dbReference type="ARBA" id="ARBA00025162"/>
    </source>
</evidence>
<feature type="compositionally biased region" description="Basic and acidic residues" evidence="12">
    <location>
        <begin position="8"/>
        <end position="22"/>
    </location>
</feature>
<evidence type="ECO:0000256" key="11">
    <source>
        <dbReference type="RuleBase" id="RU000644"/>
    </source>
</evidence>
<keyword evidence="8 10" id="KW-0342">GTP-binding</keyword>
<feature type="compositionally biased region" description="Pro residues" evidence="12">
    <location>
        <begin position="252"/>
        <end position="264"/>
    </location>
</feature>
<dbReference type="Pfam" id="PF00009">
    <property type="entry name" value="GTP_EFTU"/>
    <property type="match status" value="1"/>
</dbReference>
<dbReference type="CDD" id="cd03692">
    <property type="entry name" value="mtIF2_IVc"/>
    <property type="match status" value="1"/>
</dbReference>
<dbReference type="GO" id="GO:0005525">
    <property type="term" value="F:GTP binding"/>
    <property type="evidence" value="ECO:0007669"/>
    <property type="project" value="UniProtKB-KW"/>
</dbReference>
<dbReference type="AlphaFoldDB" id="A0A7V9ABS2"/>
<evidence type="ECO:0000256" key="10">
    <source>
        <dbReference type="HAMAP-Rule" id="MF_00100"/>
    </source>
</evidence>
<feature type="compositionally biased region" description="Pro residues" evidence="12">
    <location>
        <begin position="124"/>
        <end position="133"/>
    </location>
</feature>
<feature type="compositionally biased region" description="Pro residues" evidence="12">
    <location>
        <begin position="411"/>
        <end position="422"/>
    </location>
</feature>
<sequence>MRLSNPPTKEKDTKGTKEAKEKTTKIRVFTLAKELGVESKTLLDFCHELGFTSITNQLSGLEPQQAEALRERVKKGPKRPSSAIPTPAAAPKPAIPPTVPPVGGKVATLRRPKPPTPSTQAAPPAAPAAPSVPSPSAASAPPATSTAAPPTAAPATAPPGGVTPSPAAPGAPKAPAAAPAAAGQAPAPPAAVAGSVAAPTTPPSAPSEISAPAASTTAASSVSSPPGASAAPSPTPAASSIPSATGGSETASPPPAVATTPPPAAGQIPANVVPPLSVSSGGIRNLNVPLGGRPPTLHPPRPSAARTDSGAPPSGPETRGPAGAPRPTPSAPPPVSPPASSAPPSGPKSAPPGVSPTSSPPATADSGTTPASRRAEVLNRPPQPPPPKIIAPQRTPGAAPPAGKGSGPGTSRPPAPPKPSPGQPMKLTEEMIRRLREASARGQRVNLQELARQQPAAPPTRPEPGRLPSRPSGRGPALLDEDEEERSRKKAGGLIGREARQKGRGDRSHDIDEHAIIVGPGGKVDIIEERWGSRRGPRAARLLKARREQEQRKIEGPVEVTLPLTVRSFSEAIGMKLNEVIQRLLKETGRLYAANAVVDFDTAALIALEKNIELIAKQPETKEDQLLRRYREMLENVDPARLKPRPPIVTIMGHVDHGKTTLLDKIRQMFGLQSDVAASEAGGITQVLRAWSVKREVLTEKDGQEVIEERYITFLDTPGHEAFTKMRARGANVTDIAVIVVAATDGVMPQTQEAISHARAANVKIIVAINKIDLPNANVERTRRQLYQEGLVPDNMGGDVIFVETSAVTGQGISDLLDAIILVAEVEEWKADPDRPAAGTCLEACMSADEGVLATLLIQQGTLHRGDIVLCGSAYGRVRAMYNDLGQPIQQAGPSMPVRITGLNRVPNADDPFYVTEDLSEAREIAEAREQKEREASLTRFVAPKDLSELTAAQSKAQITELKVILKADARGSIEAIRKELEKLVHEEARVRILHAAVGAITETDVQLALTSPHDTLVLGFNVTADDAALKLAEERGIALREYDIIYKLTEDVKAALEGRLKPVEEIVHLGRAVVRQVFKLGKVGTVAGCYVTSGVIERNARVRVIRNGVVVYPPSDKVATLESLKRFKDDVREVREGFECGLKISGYDDVKVDDVIEAYKVEVRQRSL</sequence>
<dbReference type="Pfam" id="PF11987">
    <property type="entry name" value="IF-2"/>
    <property type="match status" value="1"/>
</dbReference>
<dbReference type="CDD" id="cd03702">
    <property type="entry name" value="IF2_mtIF2_II"/>
    <property type="match status" value="1"/>
</dbReference>
<dbReference type="GO" id="GO:0003924">
    <property type="term" value="F:GTPase activity"/>
    <property type="evidence" value="ECO:0007669"/>
    <property type="project" value="UniProtKB-UniRule"/>
</dbReference>
<dbReference type="Pfam" id="PF22042">
    <property type="entry name" value="EF-G_D2"/>
    <property type="match status" value="1"/>
</dbReference>
<evidence type="ECO:0000256" key="8">
    <source>
        <dbReference type="ARBA" id="ARBA00023134"/>
    </source>
</evidence>
<dbReference type="EMBL" id="JACEFB010000005">
    <property type="protein sequence ID" value="MBA2226254.1"/>
    <property type="molecule type" value="Genomic_DNA"/>
</dbReference>
<dbReference type="Pfam" id="PF03144">
    <property type="entry name" value="GTP_EFTU_D2"/>
    <property type="match status" value="1"/>
</dbReference>
<dbReference type="InterPro" id="IPR005225">
    <property type="entry name" value="Small_GTP-bd"/>
</dbReference>
<proteinExistence type="inferred from homology"/>
<evidence type="ECO:0000256" key="4">
    <source>
        <dbReference type="ARBA" id="ARBA00022490"/>
    </source>
</evidence>
<dbReference type="Gene3D" id="3.40.50.10050">
    <property type="entry name" value="Translation initiation factor IF- 2, domain 3"/>
    <property type="match status" value="1"/>
</dbReference>
<feature type="compositionally biased region" description="Pro residues" evidence="12">
    <location>
        <begin position="88"/>
        <end position="100"/>
    </location>
</feature>
<keyword evidence="15" id="KW-1185">Reference proteome</keyword>
<feature type="binding site" evidence="10">
    <location>
        <begin position="653"/>
        <end position="660"/>
    </location>
    <ligand>
        <name>GTP</name>
        <dbReference type="ChEBI" id="CHEBI:37565"/>
    </ligand>
</feature>
<dbReference type="PANTHER" id="PTHR43381:SF5">
    <property type="entry name" value="TR-TYPE G DOMAIN-CONTAINING PROTEIN"/>
    <property type="match status" value="1"/>
</dbReference>
<feature type="region of interest" description="Disordered" evidence="12">
    <location>
        <begin position="56"/>
        <end position="508"/>
    </location>
</feature>
<dbReference type="PROSITE" id="PS51722">
    <property type="entry name" value="G_TR_2"/>
    <property type="match status" value="1"/>
</dbReference>
<dbReference type="Gene3D" id="2.40.30.10">
    <property type="entry name" value="Translation factors"/>
    <property type="match status" value="2"/>
</dbReference>
<dbReference type="InterPro" id="IPR036925">
    <property type="entry name" value="TIF_IF2_dom3_sf"/>
</dbReference>
<dbReference type="InterPro" id="IPR053905">
    <property type="entry name" value="EF-G-like_DII"/>
</dbReference>
<comment type="similarity">
    <text evidence="2 10 11">Belongs to the TRAFAC class translation factor GTPase superfamily. Classic translation factor GTPase family. IF-2 subfamily.</text>
</comment>
<dbReference type="PANTHER" id="PTHR43381">
    <property type="entry name" value="TRANSLATION INITIATION FACTOR IF-2-RELATED"/>
    <property type="match status" value="1"/>
</dbReference>
<keyword evidence="6 10" id="KW-0547">Nucleotide-binding</keyword>
<comment type="caution">
    <text evidence="10">Lacks conserved residue(s) required for the propagation of feature annotation.</text>
</comment>
<dbReference type="InterPro" id="IPR000795">
    <property type="entry name" value="T_Tr_GTP-bd_dom"/>
</dbReference>
<dbReference type="InterPro" id="IPR000178">
    <property type="entry name" value="TF_IF2_bacterial-like"/>
</dbReference>
<evidence type="ECO:0000256" key="2">
    <source>
        <dbReference type="ARBA" id="ARBA00007733"/>
    </source>
</evidence>
<dbReference type="GO" id="GO:0005829">
    <property type="term" value="C:cytosol"/>
    <property type="evidence" value="ECO:0007669"/>
    <property type="project" value="TreeGrafter"/>
</dbReference>
<feature type="compositionally biased region" description="Pro residues" evidence="12">
    <location>
        <begin position="324"/>
        <end position="354"/>
    </location>
</feature>
<keyword evidence="7 10" id="KW-0648">Protein biosynthesis</keyword>
<dbReference type="GO" id="GO:0003743">
    <property type="term" value="F:translation initiation factor activity"/>
    <property type="evidence" value="ECO:0007669"/>
    <property type="project" value="UniProtKB-UniRule"/>
</dbReference>
<dbReference type="Gene3D" id="3.40.50.300">
    <property type="entry name" value="P-loop containing nucleotide triphosphate hydrolases"/>
    <property type="match status" value="1"/>
</dbReference>
<evidence type="ECO:0000256" key="7">
    <source>
        <dbReference type="ARBA" id="ARBA00022917"/>
    </source>
</evidence>
<dbReference type="HAMAP" id="MF_00100_B">
    <property type="entry name" value="IF_2_B"/>
    <property type="match status" value="1"/>
</dbReference>
<gene>
    <name evidence="10 14" type="primary">infB</name>
    <name evidence="14" type="ORF">H0921_08795</name>
</gene>
<dbReference type="NCBIfam" id="TIGR00231">
    <property type="entry name" value="small_GTP"/>
    <property type="match status" value="1"/>
</dbReference>
<dbReference type="Pfam" id="PF04760">
    <property type="entry name" value="IF2_N"/>
    <property type="match status" value="2"/>
</dbReference>
<evidence type="ECO:0000256" key="5">
    <source>
        <dbReference type="ARBA" id="ARBA00022540"/>
    </source>
</evidence>
<keyword evidence="4 10" id="KW-0963">Cytoplasm</keyword>
<dbReference type="PRINTS" id="PR00315">
    <property type="entry name" value="ELONGATNFCT"/>
</dbReference>
<feature type="compositionally biased region" description="Basic and acidic residues" evidence="12">
    <location>
        <begin position="427"/>
        <end position="439"/>
    </location>
</feature>
<evidence type="ECO:0000256" key="3">
    <source>
        <dbReference type="ARBA" id="ARBA00020675"/>
    </source>
</evidence>
<dbReference type="FunFam" id="2.40.30.10:FF:000008">
    <property type="entry name" value="Translation initiation factor IF-2"/>
    <property type="match status" value="1"/>
</dbReference>
<evidence type="ECO:0000256" key="1">
    <source>
        <dbReference type="ARBA" id="ARBA00004496"/>
    </source>
</evidence>
<dbReference type="SUPFAM" id="SSF52540">
    <property type="entry name" value="P-loop containing nucleoside triphosphate hydrolases"/>
    <property type="match status" value="1"/>
</dbReference>
<dbReference type="InterPro" id="IPR023115">
    <property type="entry name" value="TIF_IF2_dom3"/>
</dbReference>
<dbReference type="SUPFAM" id="SSF50447">
    <property type="entry name" value="Translation proteins"/>
    <property type="match status" value="2"/>
</dbReference>
<evidence type="ECO:0000256" key="6">
    <source>
        <dbReference type="ARBA" id="ARBA00022741"/>
    </source>
</evidence>
<feature type="binding site" evidence="10">
    <location>
        <begin position="770"/>
        <end position="773"/>
    </location>
    <ligand>
        <name>GTP</name>
        <dbReference type="ChEBI" id="CHEBI:37565"/>
    </ligand>
</feature>
<dbReference type="SUPFAM" id="SSF52156">
    <property type="entry name" value="Initiation factor IF2/eIF5b, domain 3"/>
    <property type="match status" value="1"/>
</dbReference>
<evidence type="ECO:0000313" key="14">
    <source>
        <dbReference type="EMBL" id="MBA2226254.1"/>
    </source>
</evidence>
<evidence type="ECO:0000256" key="12">
    <source>
        <dbReference type="SAM" id="MobiDB-lite"/>
    </source>
</evidence>
<protein>
    <recommendedName>
        <fullName evidence="3 10">Translation initiation factor IF-2</fullName>
    </recommendedName>
</protein>
<comment type="function">
    <text evidence="9 10 11">One of the essential components for the initiation of protein synthesis. Protects formylmethionyl-tRNA from spontaneous hydrolysis and promotes its binding to the 30S ribosomal subunits. Also involved in the hydrolysis of GTP during the formation of the 70S ribosomal complex.</text>
</comment>
<organism evidence="14 15">
    <name type="scientific">Thermogemmata fonticola</name>
    <dbReference type="NCBI Taxonomy" id="2755323"/>
    <lineage>
        <taxon>Bacteria</taxon>
        <taxon>Pseudomonadati</taxon>
        <taxon>Planctomycetota</taxon>
        <taxon>Planctomycetia</taxon>
        <taxon>Gemmatales</taxon>
        <taxon>Gemmataceae</taxon>
        <taxon>Thermogemmata</taxon>
    </lineage>
</organism>
<feature type="compositionally biased region" description="Low complexity" evidence="12">
    <location>
        <begin position="206"/>
        <end position="251"/>
    </location>
</feature>
<comment type="subcellular location">
    <subcellularLocation>
        <location evidence="1 10">Cytoplasm</location>
    </subcellularLocation>
</comment>
<dbReference type="FunFam" id="3.40.50.10050:FF:000001">
    <property type="entry name" value="Translation initiation factor IF-2"/>
    <property type="match status" value="1"/>
</dbReference>
<keyword evidence="5 10" id="KW-0396">Initiation factor</keyword>
<feature type="compositionally biased region" description="Low complexity" evidence="12">
    <location>
        <begin position="134"/>
        <end position="199"/>
    </location>
</feature>
<feature type="domain" description="Tr-type G" evidence="13">
    <location>
        <begin position="644"/>
        <end position="834"/>
    </location>
</feature>
<dbReference type="InterPro" id="IPR004161">
    <property type="entry name" value="EFTu-like_2"/>
</dbReference>
<feature type="binding site" evidence="10">
    <location>
        <begin position="716"/>
        <end position="720"/>
    </location>
    <ligand>
        <name>GTP</name>
        <dbReference type="ChEBI" id="CHEBI:37565"/>
    </ligand>
</feature>
<feature type="compositionally biased region" description="Basic and acidic residues" evidence="12">
    <location>
        <begin position="497"/>
        <end position="508"/>
    </location>
</feature>
<evidence type="ECO:0000313" key="15">
    <source>
        <dbReference type="Proteomes" id="UP000542342"/>
    </source>
</evidence>
<comment type="caution">
    <text evidence="14">The sequence shown here is derived from an EMBL/GenBank/DDBJ whole genome shotgun (WGS) entry which is preliminary data.</text>
</comment>
<feature type="compositionally biased region" description="Low complexity" evidence="12">
    <location>
        <begin position="390"/>
        <end position="403"/>
    </location>
</feature>
<dbReference type="InterPro" id="IPR006847">
    <property type="entry name" value="IF2_N"/>
</dbReference>
<name>A0A7V9ABS2_9BACT</name>
<dbReference type="InterPro" id="IPR015760">
    <property type="entry name" value="TIF_IF2"/>
</dbReference>